<organism evidence="1 2">
    <name type="scientific">Pseudomonas fulva</name>
    <dbReference type="NCBI Taxonomy" id="47880"/>
    <lineage>
        <taxon>Bacteria</taxon>
        <taxon>Pseudomonadati</taxon>
        <taxon>Pseudomonadota</taxon>
        <taxon>Gammaproteobacteria</taxon>
        <taxon>Pseudomonadales</taxon>
        <taxon>Pseudomonadaceae</taxon>
        <taxon>Pseudomonas</taxon>
    </lineage>
</organism>
<name>A0A0D0IBE7_9PSED</name>
<accession>A0A0D0IBE7</accession>
<reference evidence="1 2" key="1">
    <citation type="submission" date="2014-12" db="EMBL/GenBank/DDBJ databases">
        <title>16Stimator: statistical estimation of ribosomal gene copy numbers from draft genome assemblies.</title>
        <authorList>
            <person name="Perisin M.A."/>
            <person name="Vetter M."/>
            <person name="Gilbert J.A."/>
            <person name="Bergelson J."/>
        </authorList>
    </citation>
    <scope>NUCLEOTIDE SEQUENCE [LARGE SCALE GENOMIC DNA]</scope>
    <source>
        <strain evidence="1 2">MEJ086</strain>
    </source>
</reference>
<evidence type="ECO:0000313" key="2">
    <source>
        <dbReference type="Proteomes" id="UP000032068"/>
    </source>
</evidence>
<proteinExistence type="predicted"/>
<feature type="non-terminal residue" evidence="1">
    <location>
        <position position="1"/>
    </location>
</feature>
<comment type="caution">
    <text evidence="1">The sequence shown here is derived from an EMBL/GenBank/DDBJ whole genome shotgun (WGS) entry which is preliminary data.</text>
</comment>
<evidence type="ECO:0000313" key="1">
    <source>
        <dbReference type="EMBL" id="KIP90167.1"/>
    </source>
</evidence>
<protein>
    <submittedName>
        <fullName evidence="1">Uncharacterized protein</fullName>
    </submittedName>
</protein>
<gene>
    <name evidence="1" type="ORF">RU08_23430</name>
</gene>
<dbReference type="RefSeq" id="WP_042556290.1">
    <property type="nucleotide sequence ID" value="NZ_JXQW01000101.1"/>
</dbReference>
<sequence>LEDEFGMINVLVRLELAERQRKTLLQARLLRIDGHLEAANGVQHVIAGRLVDLTDWLLGLDVRSRDFH</sequence>
<dbReference type="AlphaFoldDB" id="A0A0D0IBE7"/>
<dbReference type="Proteomes" id="UP000032068">
    <property type="component" value="Unassembled WGS sequence"/>
</dbReference>
<dbReference type="EMBL" id="JXQW01000101">
    <property type="protein sequence ID" value="KIP90167.1"/>
    <property type="molecule type" value="Genomic_DNA"/>
</dbReference>